<organism evidence="1 2">
    <name type="scientific">Russula earlei</name>
    <dbReference type="NCBI Taxonomy" id="71964"/>
    <lineage>
        <taxon>Eukaryota</taxon>
        <taxon>Fungi</taxon>
        <taxon>Dikarya</taxon>
        <taxon>Basidiomycota</taxon>
        <taxon>Agaricomycotina</taxon>
        <taxon>Agaricomycetes</taxon>
        <taxon>Russulales</taxon>
        <taxon>Russulaceae</taxon>
        <taxon>Russula</taxon>
    </lineage>
</organism>
<proteinExistence type="predicted"/>
<reference evidence="1" key="1">
    <citation type="submission" date="2021-03" db="EMBL/GenBank/DDBJ databases">
        <title>Evolutionary priming and transition to the ectomycorrhizal habit in an iconic lineage of mushroom-forming fungi: is preadaptation a requirement?</title>
        <authorList>
            <consortium name="DOE Joint Genome Institute"/>
            <person name="Looney B.P."/>
            <person name="Miyauchi S."/>
            <person name="Morin E."/>
            <person name="Drula E."/>
            <person name="Courty P.E."/>
            <person name="Chicoki N."/>
            <person name="Fauchery L."/>
            <person name="Kohler A."/>
            <person name="Kuo A."/>
            <person name="LaButti K."/>
            <person name="Pangilinan J."/>
            <person name="Lipzen A."/>
            <person name="Riley R."/>
            <person name="Andreopoulos W."/>
            <person name="He G."/>
            <person name="Johnson J."/>
            <person name="Barry K.W."/>
            <person name="Grigoriev I.V."/>
            <person name="Nagy L."/>
            <person name="Hibbett D."/>
            <person name="Henrissat B."/>
            <person name="Matheny P.B."/>
            <person name="Labbe J."/>
            <person name="Martin A.F."/>
        </authorList>
    </citation>
    <scope>NUCLEOTIDE SEQUENCE</scope>
    <source>
        <strain evidence="1">BPL698</strain>
    </source>
</reference>
<protein>
    <submittedName>
        <fullName evidence="1">Uncharacterized protein</fullName>
    </submittedName>
</protein>
<sequence length="300" mass="32817">MPPMSLALPRPILKQSSLPHPDSSGDIPPSLRLPRPCRNTVHFPPTPTLTRTFSAHSPSSYDRSPIVVLPNLCALPARGCPGRTYIPGCTTPSSVVSSPDFPLSKVALKAGGRHMHPRRALGLGLIPEASPDDHAATSAIPPLVPDVSSESDDSDGFASPPSECDANAAVLNPLMFLPFASLPNLNTGEGLFHSPESPDEDDRQYHKYEEEKHRRRKRDRDRDRGKGGREQRPRQRAHGRDMARDLERKPTNGIHGEELEEDDEAEDDDLAECRYKSFYSGTSLRGCGLDADDDTCLGGF</sequence>
<accession>A0ACC0UJ43</accession>
<evidence type="ECO:0000313" key="1">
    <source>
        <dbReference type="EMBL" id="KAI9511581.1"/>
    </source>
</evidence>
<keyword evidence="2" id="KW-1185">Reference proteome</keyword>
<name>A0ACC0UJ43_9AGAM</name>
<dbReference type="EMBL" id="JAGFNK010000020">
    <property type="protein sequence ID" value="KAI9511581.1"/>
    <property type="molecule type" value="Genomic_DNA"/>
</dbReference>
<comment type="caution">
    <text evidence="1">The sequence shown here is derived from an EMBL/GenBank/DDBJ whole genome shotgun (WGS) entry which is preliminary data.</text>
</comment>
<evidence type="ECO:0000313" key="2">
    <source>
        <dbReference type="Proteomes" id="UP001207468"/>
    </source>
</evidence>
<gene>
    <name evidence="1" type="ORF">F5148DRAFT_1170176</name>
</gene>
<dbReference type="Proteomes" id="UP001207468">
    <property type="component" value="Unassembled WGS sequence"/>
</dbReference>